<dbReference type="WBParaSite" id="MBELARI_LOCUS4344">
    <property type="protein sequence ID" value="MBELARI_LOCUS4344"/>
    <property type="gene ID" value="MBELARI_LOCUS4344"/>
</dbReference>
<dbReference type="Proteomes" id="UP000887575">
    <property type="component" value="Unassembled WGS sequence"/>
</dbReference>
<dbReference type="SUPFAM" id="SSF48403">
    <property type="entry name" value="Ankyrin repeat"/>
    <property type="match status" value="1"/>
</dbReference>
<feature type="region of interest" description="Disordered" evidence="4">
    <location>
        <begin position="1"/>
        <end position="37"/>
    </location>
</feature>
<dbReference type="InterPro" id="IPR000488">
    <property type="entry name" value="Death_dom"/>
</dbReference>
<feature type="repeat" description="ANK" evidence="3">
    <location>
        <begin position="283"/>
        <end position="315"/>
    </location>
</feature>
<evidence type="ECO:0000256" key="4">
    <source>
        <dbReference type="SAM" id="MobiDB-lite"/>
    </source>
</evidence>
<reference evidence="7" key="1">
    <citation type="submission" date="2024-02" db="UniProtKB">
        <authorList>
            <consortium name="WormBaseParasite"/>
        </authorList>
    </citation>
    <scope>IDENTIFICATION</scope>
</reference>
<feature type="repeat" description="ANK" evidence="3">
    <location>
        <begin position="213"/>
        <end position="245"/>
    </location>
</feature>
<evidence type="ECO:0000313" key="7">
    <source>
        <dbReference type="WBParaSite" id="MBELARI_LOCUS4344"/>
    </source>
</evidence>
<dbReference type="CDD" id="cd08310">
    <property type="entry name" value="Death_NFkB-like"/>
    <property type="match status" value="1"/>
</dbReference>
<keyword evidence="6" id="KW-1185">Reference proteome</keyword>
<feature type="region of interest" description="Disordered" evidence="4">
    <location>
        <begin position="414"/>
        <end position="496"/>
    </location>
</feature>
<protein>
    <submittedName>
        <fullName evidence="7">Death domain-containing protein</fullName>
    </submittedName>
</protein>
<dbReference type="PROSITE" id="PS50297">
    <property type="entry name" value="ANK_REP_REGION"/>
    <property type="match status" value="4"/>
</dbReference>
<accession>A0AAF3FBS0</accession>
<dbReference type="Gene3D" id="1.10.533.10">
    <property type="entry name" value="Death Domain, Fas"/>
    <property type="match status" value="1"/>
</dbReference>
<feature type="repeat" description="ANK" evidence="3">
    <location>
        <begin position="316"/>
        <end position="348"/>
    </location>
</feature>
<dbReference type="Gene3D" id="1.25.40.20">
    <property type="entry name" value="Ankyrin repeat-containing domain"/>
    <property type="match status" value="2"/>
</dbReference>
<keyword evidence="2 3" id="KW-0040">ANK repeat</keyword>
<keyword evidence="1" id="KW-0677">Repeat</keyword>
<evidence type="ECO:0000313" key="6">
    <source>
        <dbReference type="Proteomes" id="UP000887575"/>
    </source>
</evidence>
<feature type="compositionally biased region" description="Low complexity" evidence="4">
    <location>
        <begin position="1"/>
        <end position="18"/>
    </location>
</feature>
<organism evidence="6 7">
    <name type="scientific">Mesorhabditis belari</name>
    <dbReference type="NCBI Taxonomy" id="2138241"/>
    <lineage>
        <taxon>Eukaryota</taxon>
        <taxon>Metazoa</taxon>
        <taxon>Ecdysozoa</taxon>
        <taxon>Nematoda</taxon>
        <taxon>Chromadorea</taxon>
        <taxon>Rhabditida</taxon>
        <taxon>Rhabditina</taxon>
        <taxon>Rhabditomorpha</taxon>
        <taxon>Rhabditoidea</taxon>
        <taxon>Rhabditidae</taxon>
        <taxon>Mesorhabditinae</taxon>
        <taxon>Mesorhabditis</taxon>
    </lineage>
</organism>
<dbReference type="Pfam" id="PF12796">
    <property type="entry name" value="Ank_2"/>
    <property type="match status" value="2"/>
</dbReference>
<dbReference type="GO" id="GO:0004540">
    <property type="term" value="F:RNA nuclease activity"/>
    <property type="evidence" value="ECO:0007669"/>
    <property type="project" value="TreeGrafter"/>
</dbReference>
<dbReference type="PANTHER" id="PTHR24141:SF1">
    <property type="entry name" value="2-5A-DEPENDENT RIBONUCLEASE"/>
    <property type="match status" value="1"/>
</dbReference>
<dbReference type="GO" id="GO:0006396">
    <property type="term" value="P:RNA processing"/>
    <property type="evidence" value="ECO:0007669"/>
    <property type="project" value="TreeGrafter"/>
</dbReference>
<dbReference type="InterPro" id="IPR036770">
    <property type="entry name" value="Ankyrin_rpt-contain_sf"/>
</dbReference>
<dbReference type="InterPro" id="IPR002110">
    <property type="entry name" value="Ankyrin_rpt"/>
</dbReference>
<evidence type="ECO:0000256" key="3">
    <source>
        <dbReference type="PROSITE-ProRule" id="PRU00023"/>
    </source>
</evidence>
<dbReference type="AlphaFoldDB" id="A0AAF3FBS0"/>
<dbReference type="SMART" id="SM00248">
    <property type="entry name" value="ANK"/>
    <property type="match status" value="5"/>
</dbReference>
<name>A0AAF3FBS0_9BILA</name>
<evidence type="ECO:0000256" key="1">
    <source>
        <dbReference type="ARBA" id="ARBA00022737"/>
    </source>
</evidence>
<sequence length="594" mass="65800">MAADTSISSESRRSSIAKSHSDTQMFQPPPKPENSRGLFIEEISSPEIGTGDKMWLLLGSRLTDEHPEIGLKFREEEKNVERILQKDKLLIFTVPQFSQGIFGEGSLKLKTQETSVTIPIILKERPIVDKEETRASTSIESVSHLFAFAENGDSQELTRPFAPHFSRADNEGNTVLHVAARNQQSFAMRTFLLSCDQLDQEEKKVLLNKRNGRGQTALHCAIRAGDTDSVHYLLHAGASIEIPDNHQNSAFHYLGDTYSDAIFKEILETGSAMIEELEKKNQQGQTPLIVAVSRLKLSLVEMLLECGISVDGSDSQERTALMHAITMNDPDIVFFLLQKGADANHEDIEGETPLLLAKQISNYYVMGALLDAGADPFRKNAKGISLSDIDDQTIQGVIGGQRISPELKTIGANHSSLFGRSSTKHVEGGDETDDEDSVGEEIPIHIDQSPQTSRRSTGRPIQVPMSSSLEDGGIAISPEQGPSSSTARRRPRKSRFETSTFVKDDISSLDYLTRLRLSKILDTNAKWQDLAMELECAHMTELIQICADEHSSPTMIFLDQYEMIPGSKVSLLREAFSHLGLKECVSLIDTRVTY</sequence>
<dbReference type="PANTHER" id="PTHR24141">
    <property type="entry name" value="2-5A-DEPENDENT RIBONUCLEASE"/>
    <property type="match status" value="1"/>
</dbReference>
<feature type="domain" description="Death" evidence="5">
    <location>
        <begin position="503"/>
        <end position="592"/>
    </location>
</feature>
<dbReference type="InterPro" id="IPR011029">
    <property type="entry name" value="DEATH-like_dom_sf"/>
</dbReference>
<feature type="repeat" description="ANK" evidence="3">
    <location>
        <begin position="349"/>
        <end position="381"/>
    </location>
</feature>
<dbReference type="SUPFAM" id="SSF47986">
    <property type="entry name" value="DEATH domain"/>
    <property type="match status" value="1"/>
</dbReference>
<dbReference type="GO" id="GO:0007165">
    <property type="term" value="P:signal transduction"/>
    <property type="evidence" value="ECO:0007669"/>
    <property type="project" value="InterPro"/>
</dbReference>
<dbReference type="PROSITE" id="PS50088">
    <property type="entry name" value="ANK_REPEAT"/>
    <property type="match status" value="4"/>
</dbReference>
<feature type="compositionally biased region" description="Acidic residues" evidence="4">
    <location>
        <begin position="429"/>
        <end position="439"/>
    </location>
</feature>
<evidence type="ECO:0000256" key="2">
    <source>
        <dbReference type="ARBA" id="ARBA00023043"/>
    </source>
</evidence>
<evidence type="ECO:0000259" key="5">
    <source>
        <dbReference type="SMART" id="SM00005"/>
    </source>
</evidence>
<dbReference type="SMART" id="SM00005">
    <property type="entry name" value="DEATH"/>
    <property type="match status" value="1"/>
</dbReference>
<dbReference type="GO" id="GO:0003723">
    <property type="term" value="F:RNA binding"/>
    <property type="evidence" value="ECO:0007669"/>
    <property type="project" value="TreeGrafter"/>
</dbReference>
<proteinExistence type="predicted"/>